<comment type="caution">
    <text evidence="2">The sequence shown here is derived from an EMBL/GenBank/DDBJ whole genome shotgun (WGS) entry which is preliminary data.</text>
</comment>
<evidence type="ECO:0000313" key="2">
    <source>
        <dbReference type="EMBL" id="MCC2030363.1"/>
    </source>
</evidence>
<proteinExistence type="predicted"/>
<accession>A0A9X1LRB7</accession>
<organism evidence="2 3">
    <name type="scientific">Microbacterium tenebrionis</name>
    <dbReference type="NCBI Taxonomy" id="2830665"/>
    <lineage>
        <taxon>Bacteria</taxon>
        <taxon>Bacillati</taxon>
        <taxon>Actinomycetota</taxon>
        <taxon>Actinomycetes</taxon>
        <taxon>Micrococcales</taxon>
        <taxon>Microbacteriaceae</taxon>
        <taxon>Microbacterium</taxon>
    </lineage>
</organism>
<feature type="domain" description="DUF559" evidence="1">
    <location>
        <begin position="200"/>
        <end position="270"/>
    </location>
</feature>
<sequence length="276" mass="30972">MCETSAPAIWTYAELRADFKRREIESQHSIGLLRRVRRGVYAGVDACTDAVDAAAHGGSLACETAARHLGLWVLDDVDGVHVWMRGDRHQYGHGEKAECDCTPHWDHADAPSAFGLPAVERVLLQVYGCRGADSFFVALESARRKGLISAPALRRLHRLIDRRGQDLITFSRDDADSGLESLIRLRIRHHGWDLQCQVWVFGTGKVDFLIDGWLIVEADGKENHDSEGHRHKDLVRDANSAAWGYVTLRFDYAMIVHDWDAVERAILAAMATRHTV</sequence>
<dbReference type="RefSeq" id="WP_227531247.1">
    <property type="nucleotide sequence ID" value="NZ_JAGTTM010000006.1"/>
</dbReference>
<evidence type="ECO:0000313" key="3">
    <source>
        <dbReference type="Proteomes" id="UP001139289"/>
    </source>
</evidence>
<dbReference type="Pfam" id="PF04480">
    <property type="entry name" value="DUF559"/>
    <property type="match status" value="1"/>
</dbReference>
<reference evidence="2" key="1">
    <citation type="submission" date="2021-04" db="EMBL/GenBank/DDBJ databases">
        <title>Microbacterium tenobrionis sp. nov. and Microbacterium allomyrinae sp. nov., isolated from larvae of Tenobrio molitor and Allomyrina dichotoma, respectively.</title>
        <authorList>
            <person name="Lee S.D."/>
        </authorList>
    </citation>
    <scope>NUCLEOTIDE SEQUENCE</scope>
    <source>
        <strain evidence="2">YMB-B2</strain>
    </source>
</reference>
<dbReference type="Proteomes" id="UP001139289">
    <property type="component" value="Unassembled WGS sequence"/>
</dbReference>
<gene>
    <name evidence="2" type="ORF">KEC56_12725</name>
</gene>
<dbReference type="AlphaFoldDB" id="A0A9X1LRB7"/>
<name>A0A9X1LRB7_9MICO</name>
<protein>
    <submittedName>
        <fullName evidence="2">DUF559 domain-containing protein</fullName>
    </submittedName>
</protein>
<evidence type="ECO:0000259" key="1">
    <source>
        <dbReference type="Pfam" id="PF04480"/>
    </source>
</evidence>
<keyword evidence="3" id="KW-1185">Reference proteome</keyword>
<dbReference type="InterPro" id="IPR007569">
    <property type="entry name" value="DUF559"/>
</dbReference>
<dbReference type="Gene3D" id="3.40.960.10">
    <property type="entry name" value="VSR Endonuclease"/>
    <property type="match status" value="1"/>
</dbReference>
<dbReference type="EMBL" id="JAGTTM010000006">
    <property type="protein sequence ID" value="MCC2030363.1"/>
    <property type="molecule type" value="Genomic_DNA"/>
</dbReference>